<reference evidence="16 17" key="1">
    <citation type="submission" date="2024-09" db="EMBL/GenBank/DDBJ databases">
        <authorList>
            <person name="Sun Q."/>
            <person name="Mori K."/>
        </authorList>
    </citation>
    <scope>NUCLEOTIDE SEQUENCE [LARGE SCALE GENOMIC DNA]</scope>
    <source>
        <strain evidence="16 17">CICC 11035S</strain>
    </source>
</reference>
<evidence type="ECO:0000256" key="7">
    <source>
        <dbReference type="ARBA" id="ARBA00023065"/>
    </source>
</evidence>
<dbReference type="RefSeq" id="WP_267218421.1">
    <property type="nucleotide sequence ID" value="NZ_JAPCWC010000001.1"/>
</dbReference>
<evidence type="ECO:0000256" key="10">
    <source>
        <dbReference type="ARBA" id="ARBA00023237"/>
    </source>
</evidence>
<keyword evidence="16" id="KW-0675">Receptor</keyword>
<keyword evidence="6" id="KW-0408">Iron</keyword>
<dbReference type="Pfam" id="PF07715">
    <property type="entry name" value="Plug"/>
    <property type="match status" value="1"/>
</dbReference>
<keyword evidence="5 11" id="KW-0812">Transmembrane</keyword>
<evidence type="ECO:0000256" key="9">
    <source>
        <dbReference type="ARBA" id="ARBA00023136"/>
    </source>
</evidence>
<keyword evidence="8 12" id="KW-0798">TonB box</keyword>
<feature type="chain" id="PRO_5045297300" evidence="13">
    <location>
        <begin position="24"/>
        <end position="844"/>
    </location>
</feature>
<dbReference type="InterPro" id="IPR039426">
    <property type="entry name" value="TonB-dep_rcpt-like"/>
</dbReference>
<keyword evidence="4" id="KW-0410">Iron transport</keyword>
<evidence type="ECO:0000313" key="16">
    <source>
        <dbReference type="EMBL" id="MFC0686617.1"/>
    </source>
</evidence>
<keyword evidence="13" id="KW-0732">Signal</keyword>
<dbReference type="Gene3D" id="2.40.170.20">
    <property type="entry name" value="TonB-dependent receptor, beta-barrel domain"/>
    <property type="match status" value="1"/>
</dbReference>
<dbReference type="InterPro" id="IPR012910">
    <property type="entry name" value="Plug_dom"/>
</dbReference>
<evidence type="ECO:0000259" key="15">
    <source>
        <dbReference type="Pfam" id="PF07715"/>
    </source>
</evidence>
<evidence type="ECO:0000256" key="13">
    <source>
        <dbReference type="SAM" id="SignalP"/>
    </source>
</evidence>
<evidence type="ECO:0000256" key="12">
    <source>
        <dbReference type="RuleBase" id="RU003357"/>
    </source>
</evidence>
<feature type="signal peptide" evidence="13">
    <location>
        <begin position="1"/>
        <end position="23"/>
    </location>
</feature>
<evidence type="ECO:0000256" key="4">
    <source>
        <dbReference type="ARBA" id="ARBA00022496"/>
    </source>
</evidence>
<dbReference type="PANTHER" id="PTHR32552">
    <property type="entry name" value="FERRICHROME IRON RECEPTOR-RELATED"/>
    <property type="match status" value="1"/>
</dbReference>
<name>A0ABV6SBI8_9SPHN</name>
<dbReference type="InterPro" id="IPR036942">
    <property type="entry name" value="Beta-barrel_TonB_sf"/>
</dbReference>
<organism evidence="16 17">
    <name type="scientific">Novosphingobium clariflavum</name>
    <dbReference type="NCBI Taxonomy" id="2029884"/>
    <lineage>
        <taxon>Bacteria</taxon>
        <taxon>Pseudomonadati</taxon>
        <taxon>Pseudomonadota</taxon>
        <taxon>Alphaproteobacteria</taxon>
        <taxon>Sphingomonadales</taxon>
        <taxon>Sphingomonadaceae</taxon>
        <taxon>Novosphingobium</taxon>
    </lineage>
</organism>
<evidence type="ECO:0000256" key="11">
    <source>
        <dbReference type="PROSITE-ProRule" id="PRU01360"/>
    </source>
</evidence>
<evidence type="ECO:0000313" key="17">
    <source>
        <dbReference type="Proteomes" id="UP001589858"/>
    </source>
</evidence>
<dbReference type="PANTHER" id="PTHR32552:SF81">
    <property type="entry name" value="TONB-DEPENDENT OUTER MEMBRANE RECEPTOR"/>
    <property type="match status" value="1"/>
</dbReference>
<accession>A0ABV6SBI8</accession>
<evidence type="ECO:0000256" key="3">
    <source>
        <dbReference type="ARBA" id="ARBA00022452"/>
    </source>
</evidence>
<proteinExistence type="inferred from homology"/>
<evidence type="ECO:0000259" key="14">
    <source>
        <dbReference type="Pfam" id="PF00593"/>
    </source>
</evidence>
<comment type="subcellular location">
    <subcellularLocation>
        <location evidence="1 11">Cell outer membrane</location>
        <topology evidence="1 11">Multi-pass membrane protein</topology>
    </subcellularLocation>
</comment>
<dbReference type="Pfam" id="PF00593">
    <property type="entry name" value="TonB_dep_Rec_b-barrel"/>
    <property type="match status" value="1"/>
</dbReference>
<evidence type="ECO:0000256" key="2">
    <source>
        <dbReference type="ARBA" id="ARBA00022448"/>
    </source>
</evidence>
<dbReference type="Proteomes" id="UP001589858">
    <property type="component" value="Unassembled WGS sequence"/>
</dbReference>
<evidence type="ECO:0000256" key="1">
    <source>
        <dbReference type="ARBA" id="ARBA00004571"/>
    </source>
</evidence>
<keyword evidence="10 11" id="KW-0998">Cell outer membrane</keyword>
<dbReference type="EMBL" id="JBHLTM010000075">
    <property type="protein sequence ID" value="MFC0686617.1"/>
    <property type="molecule type" value="Genomic_DNA"/>
</dbReference>
<keyword evidence="17" id="KW-1185">Reference proteome</keyword>
<keyword evidence="2 11" id="KW-0813">Transport</keyword>
<feature type="domain" description="TonB-dependent receptor plug" evidence="15">
    <location>
        <begin position="66"/>
        <end position="172"/>
    </location>
</feature>
<comment type="caution">
    <text evidence="16">The sequence shown here is derived from an EMBL/GenBank/DDBJ whole genome shotgun (WGS) entry which is preliminary data.</text>
</comment>
<evidence type="ECO:0000256" key="6">
    <source>
        <dbReference type="ARBA" id="ARBA00023004"/>
    </source>
</evidence>
<dbReference type="InterPro" id="IPR000531">
    <property type="entry name" value="Beta-barrel_TonB"/>
</dbReference>
<keyword evidence="7" id="KW-0406">Ion transport</keyword>
<keyword evidence="3 11" id="KW-1134">Transmembrane beta strand</keyword>
<gene>
    <name evidence="16" type="ORF">ACFFF8_18690</name>
</gene>
<sequence length="844" mass="90753">MRRQNAFILAGVSALAMASPALAQEAESTNGAATANANATANAGGPGDASVVTEIIVQARRRDESLQDVPLVVNAVTADSIAKLNIRNFTDINAVVPGLQLTPNANGIGTSSSIRGVNHDVNVSAENGTIQYYRNDAPVPSNFVMQTMYDVGQIEVLRGPQGTLRGRSTPSGSITATTRQPDLVEAGGYMAGTLASASAININGALNIPIISDVLGIRVAGLHSFDRGNRVTSINSDVKPSSETNAIRAAVRFEPTQWLRLGFLYEGMQNNGTRFDQVRSVSQYDPEYVPPAGAPDYGEIGLSDRLSVQSRPSTTSQKFQFYNWNAEVDVLGQRLIYVGSATSQKYHSYGVRDLANFFPDLAIAQIADTKGTTSSHEVRLQNLDRVAGLFDYVAGYFHYAVPSQTNLDDLSITQLRLAGLGFPIAAPSVTDTPIYVAKGTPTEDSFFGNVTFHLTEATELSGGLRRIHFTDNRDGLFISCTPEMYAAGNCTRQNGTQSDVNENATIYSASIKHRFTPDLMVYASTGSSWRPPVVAIGNFTHADYTANEIAHIALPSESSKSYEIGFKSDWFDRKLQFNLTAYHQDYKNYPYRAGGAGIAYININSAGAPTIGNFNFVSAVPIKVNGVEAELAFTPTPRWNLGATVNFARSRIGNALLACTDALNNQSGAVGSDGIPDTVTPTLAQMQQAYGGERVAECAGGGQSATFQPEWSGVFRAEYTLPLNNDVDGYLRGLFSWKGKSRTDPNNPYDNVKAYGLLNLFGGLRAQDGGWEVSVYAKNIFDTTKLLSQDDLAQFTSVTDVYLSPPTYSVAGIGSTVYSSRYAGVAVTAPREFGVTFRVAFGSR</sequence>
<dbReference type="PROSITE" id="PS52016">
    <property type="entry name" value="TONB_DEPENDENT_REC_3"/>
    <property type="match status" value="1"/>
</dbReference>
<protein>
    <submittedName>
        <fullName evidence="16">TonB-dependent receptor</fullName>
    </submittedName>
</protein>
<dbReference type="SUPFAM" id="SSF56935">
    <property type="entry name" value="Porins"/>
    <property type="match status" value="1"/>
</dbReference>
<keyword evidence="9 11" id="KW-0472">Membrane</keyword>
<evidence type="ECO:0000256" key="5">
    <source>
        <dbReference type="ARBA" id="ARBA00022692"/>
    </source>
</evidence>
<comment type="similarity">
    <text evidence="11 12">Belongs to the TonB-dependent receptor family.</text>
</comment>
<feature type="domain" description="TonB-dependent receptor-like beta-barrel" evidence="14">
    <location>
        <begin position="280"/>
        <end position="780"/>
    </location>
</feature>
<evidence type="ECO:0000256" key="8">
    <source>
        <dbReference type="ARBA" id="ARBA00023077"/>
    </source>
</evidence>